<dbReference type="OrthoDB" id="9786435at2"/>
<name>A0A135I9Y7_9GAMM</name>
<evidence type="ECO:0000313" key="4">
    <source>
        <dbReference type="Proteomes" id="UP000070529"/>
    </source>
</evidence>
<dbReference type="PRINTS" id="PR00081">
    <property type="entry name" value="GDHRDH"/>
</dbReference>
<dbReference type="EMBL" id="LNTY01000026">
    <property type="protein sequence ID" value="KXF82259.1"/>
    <property type="molecule type" value="Genomic_DNA"/>
</dbReference>
<dbReference type="InterPro" id="IPR011294">
    <property type="entry name" value="3-OHbutyrate_DH"/>
</dbReference>
<evidence type="ECO:0000313" key="3">
    <source>
        <dbReference type="EMBL" id="KXF82259.1"/>
    </source>
</evidence>
<dbReference type="RefSeq" id="WP_067414221.1">
    <property type="nucleotide sequence ID" value="NZ_LNTY01000026.1"/>
</dbReference>
<dbReference type="InterPro" id="IPR002347">
    <property type="entry name" value="SDR_fam"/>
</dbReference>
<accession>A0A135I9Y7</accession>
<dbReference type="InterPro" id="IPR050259">
    <property type="entry name" value="SDR"/>
</dbReference>
<sequence length="255" mass="27257">MSTKHVLITGGASGIGYGMAEGFAQAGYRVTLSDINQDALDQAVSTLSQQYDATINGIILDVTNSEHIATAPERVDASVDVLVNNAGIQFVSALESFPEDKWRLIIDILLTGPAMLTRAFLPSMYAQSFGRIINVGSIHSLVASPYKSAYVSAKHGLLGFSKTIALESAQHDVTINTLCPSYVKTPLVENQIKAQAENHQISEEEVINTIMLKPMPKKAFIALSEMADTALFLCSPAAKNITAQAIAIDGGWTAT</sequence>
<comment type="similarity">
    <text evidence="1 2">Belongs to the short-chain dehydrogenases/reductases (SDR) family.</text>
</comment>
<dbReference type="Gene3D" id="3.40.50.720">
    <property type="entry name" value="NAD(P)-binding Rossmann-like Domain"/>
    <property type="match status" value="1"/>
</dbReference>
<dbReference type="AlphaFoldDB" id="A0A135I9Y7"/>
<organism evidence="3 4">
    <name type="scientific">Enterovibrio coralii</name>
    <dbReference type="NCBI Taxonomy" id="294935"/>
    <lineage>
        <taxon>Bacteria</taxon>
        <taxon>Pseudomonadati</taxon>
        <taxon>Pseudomonadota</taxon>
        <taxon>Gammaproteobacteria</taxon>
        <taxon>Vibrionales</taxon>
        <taxon>Vibrionaceae</taxon>
        <taxon>Enterovibrio</taxon>
    </lineage>
</organism>
<dbReference type="PRINTS" id="PR00080">
    <property type="entry name" value="SDRFAMILY"/>
</dbReference>
<dbReference type="PANTHER" id="PTHR42879:SF2">
    <property type="entry name" value="3-OXOACYL-[ACYL-CARRIER-PROTEIN] REDUCTASE FABG"/>
    <property type="match status" value="1"/>
</dbReference>
<evidence type="ECO:0000256" key="1">
    <source>
        <dbReference type="ARBA" id="ARBA00006484"/>
    </source>
</evidence>
<dbReference type="PANTHER" id="PTHR42879">
    <property type="entry name" value="3-OXOACYL-(ACYL-CARRIER-PROTEIN) REDUCTASE"/>
    <property type="match status" value="1"/>
</dbReference>
<dbReference type="PROSITE" id="PS00061">
    <property type="entry name" value="ADH_SHORT"/>
    <property type="match status" value="1"/>
</dbReference>
<dbReference type="Proteomes" id="UP000070529">
    <property type="component" value="Unassembled WGS sequence"/>
</dbReference>
<protein>
    <submittedName>
        <fullName evidence="3">3-hydroxybutyrate dehydrogenase</fullName>
    </submittedName>
</protein>
<dbReference type="GO" id="GO:0032787">
    <property type="term" value="P:monocarboxylic acid metabolic process"/>
    <property type="evidence" value="ECO:0007669"/>
    <property type="project" value="UniProtKB-ARBA"/>
</dbReference>
<dbReference type="STRING" id="294935.ATN88_24185"/>
<dbReference type="InterPro" id="IPR020904">
    <property type="entry name" value="Sc_DH/Rdtase_CS"/>
</dbReference>
<dbReference type="FunFam" id="3.40.50.720:FF:000084">
    <property type="entry name" value="Short-chain dehydrogenase reductase"/>
    <property type="match status" value="1"/>
</dbReference>
<dbReference type="NCBIfam" id="NF009093">
    <property type="entry name" value="PRK12429.1"/>
    <property type="match status" value="1"/>
</dbReference>
<dbReference type="GO" id="GO:0003858">
    <property type="term" value="F:3-hydroxybutyrate dehydrogenase activity"/>
    <property type="evidence" value="ECO:0007669"/>
    <property type="project" value="InterPro"/>
</dbReference>
<comment type="caution">
    <text evidence="3">The sequence shown here is derived from an EMBL/GenBank/DDBJ whole genome shotgun (WGS) entry which is preliminary data.</text>
</comment>
<reference evidence="3 4" key="1">
    <citation type="submission" date="2015-11" db="EMBL/GenBank/DDBJ databases">
        <title>Genomic Taxonomy of the Vibrionaceae.</title>
        <authorList>
            <person name="Gomez-Gil B."/>
            <person name="Enciso-Ibarra J."/>
        </authorList>
    </citation>
    <scope>NUCLEOTIDE SEQUENCE [LARGE SCALE GENOMIC DNA]</scope>
    <source>
        <strain evidence="3 4">CAIM 912</strain>
    </source>
</reference>
<evidence type="ECO:0000256" key="2">
    <source>
        <dbReference type="RuleBase" id="RU000363"/>
    </source>
</evidence>
<dbReference type="InterPro" id="IPR036291">
    <property type="entry name" value="NAD(P)-bd_dom_sf"/>
</dbReference>
<gene>
    <name evidence="3" type="ORF">ATN88_24185</name>
</gene>
<proteinExistence type="inferred from homology"/>
<dbReference type="Pfam" id="PF00106">
    <property type="entry name" value="adh_short"/>
    <property type="match status" value="1"/>
</dbReference>
<dbReference type="NCBIfam" id="TIGR01963">
    <property type="entry name" value="PHB_DH"/>
    <property type="match status" value="1"/>
</dbReference>
<keyword evidence="4" id="KW-1185">Reference proteome</keyword>
<dbReference type="SUPFAM" id="SSF51735">
    <property type="entry name" value="NAD(P)-binding Rossmann-fold domains"/>
    <property type="match status" value="1"/>
</dbReference>